<dbReference type="Proteomes" id="UP000198649">
    <property type="component" value="Unassembled WGS sequence"/>
</dbReference>
<keyword evidence="1" id="KW-0472">Membrane</keyword>
<name>A0A1I3KI70_9ACTN</name>
<accession>A0A1I3KI70</accession>
<evidence type="ECO:0000256" key="1">
    <source>
        <dbReference type="SAM" id="Phobius"/>
    </source>
</evidence>
<organism evidence="2 3">
    <name type="scientific">Nocardioides psychrotolerans</name>
    <dbReference type="NCBI Taxonomy" id="1005945"/>
    <lineage>
        <taxon>Bacteria</taxon>
        <taxon>Bacillati</taxon>
        <taxon>Actinomycetota</taxon>
        <taxon>Actinomycetes</taxon>
        <taxon>Propionibacteriales</taxon>
        <taxon>Nocardioidaceae</taxon>
        <taxon>Nocardioides</taxon>
    </lineage>
</organism>
<keyword evidence="3" id="KW-1185">Reference proteome</keyword>
<evidence type="ECO:0000313" key="2">
    <source>
        <dbReference type="EMBL" id="SFI71998.1"/>
    </source>
</evidence>
<keyword evidence="1" id="KW-1133">Transmembrane helix</keyword>
<keyword evidence="1" id="KW-0812">Transmembrane</keyword>
<proteinExistence type="predicted"/>
<dbReference type="NCBIfam" id="TIGR04088">
    <property type="entry name" value="cognate_SipW"/>
    <property type="match status" value="1"/>
</dbReference>
<protein>
    <submittedName>
        <fullName evidence="2">SipW-cognate class signal peptide</fullName>
    </submittedName>
</protein>
<evidence type="ECO:0000313" key="3">
    <source>
        <dbReference type="Proteomes" id="UP000198649"/>
    </source>
</evidence>
<dbReference type="InterPro" id="IPR022121">
    <property type="entry name" value="Peptidase_M73_camelysin"/>
</dbReference>
<gene>
    <name evidence="2" type="ORF">SAMN05216561_11246</name>
</gene>
<reference evidence="2 3" key="1">
    <citation type="submission" date="2016-10" db="EMBL/GenBank/DDBJ databases">
        <authorList>
            <person name="de Groot N.N."/>
        </authorList>
    </citation>
    <scope>NUCLEOTIDE SEQUENCE [LARGE SCALE GENOMIC DNA]</scope>
    <source>
        <strain evidence="2 3">CGMCC 1.11156</strain>
    </source>
</reference>
<dbReference type="Pfam" id="PF12389">
    <property type="entry name" value="Peptidase_M73"/>
    <property type="match status" value="1"/>
</dbReference>
<dbReference type="STRING" id="1005945.SAMN05216561_11246"/>
<dbReference type="EMBL" id="FOQG01000012">
    <property type="protein sequence ID" value="SFI71998.1"/>
    <property type="molecule type" value="Genomic_DNA"/>
</dbReference>
<feature type="transmembrane region" description="Helical" evidence="1">
    <location>
        <begin position="21"/>
        <end position="42"/>
    </location>
</feature>
<dbReference type="AlphaFoldDB" id="A0A1I3KI70"/>
<dbReference type="InterPro" id="IPR023833">
    <property type="entry name" value="Signal_pept_SipW-depend-type"/>
</dbReference>
<dbReference type="RefSeq" id="WP_170259169.1">
    <property type="nucleotide sequence ID" value="NZ_BKAF01000014.1"/>
</dbReference>
<sequence length="208" mass="20594">MPSHAAAGSRRRPRVLGSARLRALLGLGLVGVLGTTGTFAFWTDDVVISGTTFTAGTLDLQVNNTDVSVSTTTLGMSIMVPGNTSAEVLTLKNNGTAPLKWTMTGGLTGTDAAAFGTAGALKLTVSAGGTRSGTGNGATCVGGTSLVNVVALTVTTSTGLVTARQGPMAAAGTQTLCFQMTFDGAAPSSLQGKTANATFTVTGTSDVS</sequence>